<dbReference type="GO" id="GO:0005737">
    <property type="term" value="C:cytoplasm"/>
    <property type="evidence" value="ECO:0007669"/>
    <property type="project" value="TreeGrafter"/>
</dbReference>
<dbReference type="FunFam" id="3.40.50.12780:FF:000014">
    <property type="entry name" value="Nonribosomal peptide synthetase 1"/>
    <property type="match status" value="1"/>
</dbReference>
<dbReference type="OrthoDB" id="416786at2759"/>
<dbReference type="GO" id="GO:0043041">
    <property type="term" value="P:amino acid activation for nonribosomal peptide biosynthetic process"/>
    <property type="evidence" value="ECO:0007669"/>
    <property type="project" value="TreeGrafter"/>
</dbReference>
<evidence type="ECO:0000256" key="1">
    <source>
        <dbReference type="ARBA" id="ARBA00022450"/>
    </source>
</evidence>
<feature type="domain" description="Carrier" evidence="5">
    <location>
        <begin position="1058"/>
        <end position="1132"/>
    </location>
</feature>
<dbReference type="FunFam" id="3.30.559.30:FF:000003">
    <property type="entry name" value="Nonribosomal peptide synthase SidD"/>
    <property type="match status" value="4"/>
</dbReference>
<gene>
    <name evidence="6" type="ORF">BDW42DRAFT_56631</name>
</gene>
<dbReference type="PANTHER" id="PTHR45527">
    <property type="entry name" value="NONRIBOSOMAL PEPTIDE SYNTHETASE"/>
    <property type="match status" value="1"/>
</dbReference>
<dbReference type="NCBIfam" id="TIGR01733">
    <property type="entry name" value="AA-adenyl-dom"/>
    <property type="match status" value="4"/>
</dbReference>
<keyword evidence="2" id="KW-0597">Phosphoprotein</keyword>
<dbReference type="Gene3D" id="3.30.300.30">
    <property type="match status" value="4"/>
</dbReference>
<dbReference type="Pfam" id="PF00550">
    <property type="entry name" value="PP-binding"/>
    <property type="match status" value="4"/>
</dbReference>
<dbReference type="InterPro" id="IPR001242">
    <property type="entry name" value="Condensation_dom"/>
</dbReference>
<dbReference type="FunFam" id="3.30.300.30:FF:000015">
    <property type="entry name" value="Nonribosomal peptide synthase SidD"/>
    <property type="match status" value="4"/>
</dbReference>
<dbReference type="CDD" id="cd19545">
    <property type="entry name" value="FUM14_C_NRPS-like"/>
    <property type="match status" value="4"/>
</dbReference>
<dbReference type="CDD" id="cd05918">
    <property type="entry name" value="A_NRPS_SidN3_like"/>
    <property type="match status" value="4"/>
</dbReference>
<dbReference type="GO" id="GO:0031177">
    <property type="term" value="F:phosphopantetheine binding"/>
    <property type="evidence" value="ECO:0007669"/>
    <property type="project" value="InterPro"/>
</dbReference>
<dbReference type="Gene3D" id="1.10.1200.10">
    <property type="entry name" value="ACP-like"/>
    <property type="match status" value="4"/>
</dbReference>
<dbReference type="InterPro" id="IPR023213">
    <property type="entry name" value="CAT-like_dom_sf"/>
</dbReference>
<dbReference type="NCBIfam" id="NF003417">
    <property type="entry name" value="PRK04813.1"/>
    <property type="match status" value="4"/>
</dbReference>
<dbReference type="SUPFAM" id="SSF56801">
    <property type="entry name" value="Acetyl-CoA synthetase-like"/>
    <property type="match status" value="4"/>
</dbReference>
<dbReference type="InterPro" id="IPR045851">
    <property type="entry name" value="AMP-bd_C_sf"/>
</dbReference>
<organism evidence="6 7">
    <name type="scientific">Aspergillus taichungensis</name>
    <dbReference type="NCBI Taxonomy" id="482145"/>
    <lineage>
        <taxon>Eukaryota</taxon>
        <taxon>Fungi</taxon>
        <taxon>Dikarya</taxon>
        <taxon>Ascomycota</taxon>
        <taxon>Pezizomycotina</taxon>
        <taxon>Eurotiomycetes</taxon>
        <taxon>Eurotiomycetidae</taxon>
        <taxon>Eurotiales</taxon>
        <taxon>Aspergillaceae</taxon>
        <taxon>Aspergillus</taxon>
        <taxon>Aspergillus subgen. Circumdati</taxon>
    </lineage>
</organism>
<dbReference type="EMBL" id="KZ559497">
    <property type="protein sequence ID" value="PLN86732.1"/>
    <property type="molecule type" value="Genomic_DNA"/>
</dbReference>
<sequence>MKLVRLAQEEGLPLSVEMVFQSPTLASQAAAVMAANDFGARCEPMCIADEIGRFELITGGLDAIEDVIYAIMEQCKLQREDIEDVYPCTSMQEGLIAQSARVPGANLMQHIFEIQPQVNDRKLMQAWNTTVAENPLLRTRITRHGNGETFQVVTTHSGIGWEYHHNLNEYLLKDRRRVMGLGDPLFRVALITATDMAHRPRYLVTTLHHAIFDAWSKSLLLKHMDAAYHLSPTNPLSFKPFVKFVTDTKFSAQEYWRQELEGFSGPQFPIPPCSYHVPMVSSKKSITASLLHTTGSDFTASTWIQLGWALTLYHYTFSTDIVFGTTLTGRGISIPRLDEIAGPTLTTVPLRITLDPVATVRETLDGLQKRSSARIPHEHLGLQHIRRLNDTAELACHFQNLLVFQTGETSTHSSKLLREIEGPIENSVAASAYPLILLINPSENETIDIEAVFDDMVIEPLQVGRILDHFGATLTWITQNSQAEISAVPTISPKDGLEIYERNALLSKSKEYCIHALISQQAQLTPASPALSSWDGDMSYQDLNELSSRLARYLKGLGAGREVRIALYIERSKWVVMAALAVLQTGATVLILEPSYPTSRLATMCTESDATIILASPSNVDQAHNFGCFRVVPIGEGYVEEWSAKLDLSVPTESHQTCRPDDAAFILFTSGSTGKPKGIHLEHRNLASVVLLTKDTFQLTSRSRLVHLAAYAFDVSIYEIIAPLLVGGCVCIPNETMRRSAPAAAMNLFRATVAVMTPTVSRILQPSSIPALETLVLGGEPTTQEDIRRWGSSVRLFSGYGSAECCVISAVRGICDESDTNIIEGGGLSTIWIVNPSDHSQLAPVGAIGEIVIEGPNVSRGYLNDPVKTRESFIPPPKWLTGLRGDINARLYKSGDLAQYAANGALRYIGRKDNQAKLNGQRLELEEIEEHARRCLLKTGDKSPLEDVLASIVQPPHNGRPVLLVFVQIPESVIQLETNRSIFSKTPEFFHQRTSGVQTLMSDQLPSYMVPAAFVPVSRFPTTASGKKDLRELQRIISHLSETEWQRITGFTRAELRDPSTATEARILEIARQVLGNADVNVDDNFFRVGGDSIVAMRLIALAQENGMDLAVTDIYLTPVFSGVARVIDDRINQAVTAQPLQHIQLDRFSLLDDSIRATAISTAQKLCTAEIDEIEDIYPCTPLQEGMLASTLAGSSQGSDKYVSSLDYQLPNSVSVDRLKNAWEVVLKATPILRTRIIPVGNQTLQLVIRGERALRESALHVTGFDKPLQENIQFGAPLVQTRVTEEEQGKRNGLQLFIAMHHALYDAWTVPLILSQFQKAYETGTCDVSPSLGPFVNYLLQNSGLESESFWKADLAGLEISHFPHVPSSSYEAVQHNTVSHHLPLPCCRRLDTTLATAIQLAWGITISQYTNSWDVVYGLVASGRDVPIRGIESMAGPTISTVPLRLLLQPDSTVADTLLAMQDRTAQRLPFAHFGLQNISHLSEDSKFACQFQNLLVVQAGSSSDKSYLFSNPIRNPNKNRSAFDTHALTLTCEPTGNNDALHVKAFYDPGIISQSQMVLIIDHFSFIVGQVVSQPSRTLSQVAGLSPQHSQKINRWNPKAREAVTSCLHDLVAWQWRKHPHRLAVSAWDGDLSYNELEKLSLNVALHLQHRYSVGPGTYVPVLAHKSKWAVVAIMAIIRAGGAFILLPTPQSRERLGKLTQIVNAKFMVTTSAVDARLSDLDISWMVLNDKTQCQNHRTQQASLESKVSPHDPIYIIFTSGSTGTPKAIIIHHAAFATNAVIAGSKINYNSDTRVLQYSSYAFDVSIAEIFYTLVHGGCILIPKESEMRDNLPRVVSIYRANRVEMTPSLLRSIEPADFPWVENLCLSGEAPQATDIDKWARHVNLINAYGPAECAVDSSSKAGFRPGDEPNNIGHGMAAVCWVVVENDLEKLAPIGSIGELLVEGPIVGRGYLNDPERTAESFIQAPGWLKQLRNIPNMQCYRTGDLVKYSPRGDGSLLFVGRKDNQIKLRGQRIELGEVEFHIRSLWDTAQDIVVDVITPANSEDRVLTAFIVAQSSLQGDERQNPNPQTDGDEIFVFENTEMFYVQALEVQRNLHSRLPHFMVPALFLPLQRLPLNSSGKIDRRTLKQAASALPRHALQSYQGHHHQKQPPRGSAELVLQQLIAAVFELPTDEIGMDDNFFHLGGDSIAAMRLCGHARTKGLSLGVADIFHHPRLQDLAAAMSASSEVEKISVEPFSLINANPNEVVEFAAKQCGVDGSTIADIYPCTPMQEALVALSLKQEGAYVARFVLELHDYVDLDTFRRAWYAVVEANPILRTRIIHEPLLGALQVVLHESTDWRTFSSADNGLPISNGGPLIAYGFGKPNQFWIMAHHSLYDELSLQSIFAQISSAYTGNYLAPRPVNAVIQYFSKIHIDEARAFWINEVGDTEAPIFPESSSWTIAEGQMEKMSYSIPFQQDPRLKSFTISTIIKLAWALTISQYTGSTDILFGTVSFGRGIPVPGIEQTTCPTIATLPTRISVQKDQSAWHMLKSVQDQSTQMIAHEQVGLHRIRQWTSGAGCDFQNLLVVQPSVEGTGSIHTHKNLFTVRSEQEDDTRFGIYPLTLTCALEAEGVNLSATFDSHLIDSKCMERIFYQFMHNMEQLNSSWDRPLAQITPLNARDATELQSWNAIVPDPINTCVHDLIEHQVRSCPSAEAICAWDGRLTYSELGQISSVLAEELVKLHIGPGSVIPIYIPRSQWIPVVLTAIAKTGAAFLLLEVEHPLERLRGFCEQVKAPLVVCLRQDIKPASSICTAVFPIDIEHKEQWLSQSINTHQRYGSSNDLCYVVFTSGSTGHPKGAMITHQSVCSVVVRMNQATGCGPDTRHLLTTSLAFDLSIASMFIPLISGGCVCVPADITDLPGSISQLRANMLCCTNTVLRELHPEHCATIQKVSTGGEPLTKDVLAAWSNRVQLIQVYGPAECAVFSTVNTDMAKCSDPSVVGKPLGCRPWIVDPERHDHLMPIGAIGELLIDGPIVGLGYIHDPEKTELSFVQRPPWLTETSHSRVYRTGDLVQYTSDGQLRFIGRKDRQIKIYGQRIEPGEIEYHIHQALSPLRANVVVEVVHPNEGDGRPMLVAFVCLGTNGLEAPSSTDDTFLAAWSDQFREIVSKVRQQLRDSVPRYMIPGAFIPISYVPCTGTRKADRRRLRVAAEALQRHELVRAEITIKEHRTPTSATERALCKLFARALSIPSTCVSADIHFLHEGGDSVLAMRLVALARQEGLTLTVGQVFDHPVLSDLALTLDSGVPGAEEVIKTPEPFSLLAIQDHQAIRRVAAEQCNVSVDQIEDIYPCTPLQQGLMTLSLRRPGEYVFRQSYDLPLGMNIDRWREAWKTTVQSNPILRTRVIEVKQPLQAVIRDNFFWEWISESREPTPEKMGLGCPLIQLASTRNLDPDQPNRFFLAMHHGLYDSWTLSSIMDQVHAAYHDQVIHAYPFSHFIQYLAQSDHELTEEYWRLQFKDFNAVPFPSLPSVQYLPRPTQLLNHTSPVRPPSGIMAANLLKLAWAITLSHYTSSSDVVFGNILSGRDVALPGIDRAVGPTITTVPFPVRLELDSTVENALRKLQDQSIRMIPFAHCGLQNIRRLNAKTQVACLFQSLLVIQPRREVHPHEDWITSVEDEKAEGFHGTYAVVLLCHLSDGAVHVRVQHDPNVVKSDEIRYIVSQFSHIISLLSEDPQCLIKNINRVNSHGVLQLQQWAGPPPQRVNDCVHRRIEEICLKQPEAPAVCAWDGDLTYSQLESLSAQLGICLRQSCVGPEVVVPVCLEKSRWAIVCMMAILKAGGAFLLLDPSQPIDRLQRICTEVQPRVILSSERWVPHCTKLAPAVISVSNEELDWQTAVDREQPAAQVQSTNSLYTVFTSGSTGTPKGIVVDHSAFCSLALPALSSIGITSRSRILQFSSYAFDISILETLLALLSGGCICIPSNKEKRDHLGTAATRMKANVAFFTPSVARALQPAEFPTIDTLLIGGETPQLHDLKEWIQRARVMSSYGPAECCPAFTAGSDLTLDSDPRNIGRPLAGDCWIVDPSDYNRLVPIGIVGELVLGGPTISRGYINDAEATDRAFISDLPPWIKDFRAVTRETRLYKTGDLVQYSSDGSLRFIGRKDTQVKVRGQRVELGEIESAINQSLPGTLGVAVELVKGPSTGENGSLVAFIALGDLQEGLGHHRNCGSDTIFNVPSRKLQTVLTQLNQTLSRRIPSYMIPTRYLILHRLPVTRSQKIDRQLLRSHALALSSEELDLYSSVGSTVKKPPTNDREVMVRQICASVLHRAADMISMSDSFFDIGGDSIVALRLVHEARKNDINFTVSDIFTYPHLFDLAVVSARNSAPNVSRLSKQKDELDPYLVQGNTNDVSNALAGFGLPTHNVQLILPVTDGQIMRLHEQFHHFTFELFGTIDTDRLEIACRTLIKRHEILRTIFHRINGTICQVIFQDLDISLARRETSNIPSQIDDICHEDDVPPPALGIPITKFTLVRESPDRHILIMRLSHAQYDGISIELLVEELKSLYTGQNLLDSTAFSDHIHECMHQKRSLDARSFWRARLEGSSISYIGRRDRVQDATMCQEEHHITTASSTVTCPSVKGITVATIVNTAWSIVLSQRTDRLDVLFGTATNGRNGYSSQGGNLIGLCMNQTPMRVMLDHSETVQCLLETVQRQYIQAMPFELVELSDIAESCGLSHPTSDKVEFGSVVVVQNANVNTDAPFSFGDVQCIRGHVGTASRRPYVMVEVSPSESGLSVELYAPANAITQTDAQSIVAELCEGISLLAVSLDKPLGQVLELPLSN</sequence>
<dbReference type="Pfam" id="PF00668">
    <property type="entry name" value="Condensation"/>
    <property type="match status" value="5"/>
</dbReference>
<feature type="domain" description="Carrier" evidence="5">
    <location>
        <begin position="4297"/>
        <end position="4373"/>
    </location>
</feature>
<evidence type="ECO:0000313" key="6">
    <source>
        <dbReference type="EMBL" id="PLN86732.1"/>
    </source>
</evidence>
<dbReference type="PANTHER" id="PTHR45527:SF1">
    <property type="entry name" value="FATTY ACID SYNTHASE"/>
    <property type="match status" value="1"/>
</dbReference>
<dbReference type="PROSITE" id="PS50075">
    <property type="entry name" value="CARRIER"/>
    <property type="match status" value="4"/>
</dbReference>
<proteinExistence type="inferred from homology"/>
<dbReference type="InterPro" id="IPR020806">
    <property type="entry name" value="PKS_PP-bd"/>
</dbReference>
<evidence type="ECO:0000256" key="4">
    <source>
        <dbReference type="ARBA" id="ARBA00029454"/>
    </source>
</evidence>
<dbReference type="Gene3D" id="3.40.50.980">
    <property type="match status" value="2"/>
</dbReference>
<dbReference type="SMART" id="SM00823">
    <property type="entry name" value="PKS_PP"/>
    <property type="match status" value="4"/>
</dbReference>
<dbReference type="InterPro" id="IPR010071">
    <property type="entry name" value="AA_adenyl_dom"/>
</dbReference>
<evidence type="ECO:0000256" key="2">
    <source>
        <dbReference type="ARBA" id="ARBA00022553"/>
    </source>
</evidence>
<dbReference type="GO" id="GO:0044550">
    <property type="term" value="P:secondary metabolite biosynthetic process"/>
    <property type="evidence" value="ECO:0007669"/>
    <property type="project" value="TreeGrafter"/>
</dbReference>
<dbReference type="Pfam" id="PF00501">
    <property type="entry name" value="AMP-binding"/>
    <property type="match status" value="4"/>
</dbReference>
<evidence type="ECO:0000256" key="3">
    <source>
        <dbReference type="ARBA" id="ARBA00022598"/>
    </source>
</evidence>
<evidence type="ECO:0000259" key="5">
    <source>
        <dbReference type="PROSITE" id="PS50075"/>
    </source>
</evidence>
<dbReference type="InterPro" id="IPR042099">
    <property type="entry name" value="ANL_N_sf"/>
</dbReference>
<comment type="similarity">
    <text evidence="4">Belongs to the NRP synthetase family.</text>
</comment>
<dbReference type="Gene3D" id="3.30.559.30">
    <property type="entry name" value="Nonribosomal peptide synthetase, condensation domain"/>
    <property type="match status" value="5"/>
</dbReference>
<dbReference type="InterPro" id="IPR036736">
    <property type="entry name" value="ACP-like_sf"/>
</dbReference>
<dbReference type="SUPFAM" id="SSF47336">
    <property type="entry name" value="ACP-like"/>
    <property type="match status" value="4"/>
</dbReference>
<keyword evidence="1" id="KW-0596">Phosphopantetheine</keyword>
<dbReference type="PROSITE" id="PS00012">
    <property type="entry name" value="PHOSPHOPANTETHEINE"/>
    <property type="match status" value="3"/>
</dbReference>
<dbReference type="SUPFAM" id="SSF52777">
    <property type="entry name" value="CoA-dependent acyltransferases"/>
    <property type="match status" value="10"/>
</dbReference>
<keyword evidence="7" id="KW-1185">Reference proteome</keyword>
<dbReference type="GO" id="GO:1904091">
    <property type="term" value="F:non-ribosomal peptide synthetase activity"/>
    <property type="evidence" value="ECO:0007669"/>
    <property type="project" value="UniProtKB-ARBA"/>
</dbReference>
<protein>
    <recommendedName>
        <fullName evidence="5">Carrier domain-containing protein</fullName>
    </recommendedName>
</protein>
<dbReference type="Gene3D" id="3.40.50.12780">
    <property type="entry name" value="N-terminal domain of ligase-like"/>
    <property type="match status" value="3"/>
</dbReference>
<dbReference type="InterPro" id="IPR000873">
    <property type="entry name" value="AMP-dep_synth/lig_dom"/>
</dbReference>
<dbReference type="Gene3D" id="3.30.559.10">
    <property type="entry name" value="Chloramphenicol acetyltransferase-like domain"/>
    <property type="match status" value="5"/>
</dbReference>
<name>A0A2J5I9J9_9EURO</name>
<dbReference type="InterPro" id="IPR020845">
    <property type="entry name" value="AMP-binding_CS"/>
</dbReference>
<accession>A0A2J5I9J9</accession>
<feature type="domain" description="Carrier" evidence="5">
    <location>
        <begin position="2157"/>
        <end position="2233"/>
    </location>
</feature>
<dbReference type="PROSITE" id="PS00455">
    <property type="entry name" value="AMP_BINDING"/>
    <property type="match status" value="3"/>
</dbReference>
<dbReference type="Gene3D" id="2.30.38.10">
    <property type="entry name" value="Luciferase, Domain 3"/>
    <property type="match status" value="1"/>
</dbReference>
<dbReference type="FunFam" id="1.10.1200.10:FF:000005">
    <property type="entry name" value="Nonribosomal peptide synthetase 1"/>
    <property type="match status" value="1"/>
</dbReference>
<dbReference type="Proteomes" id="UP000235023">
    <property type="component" value="Unassembled WGS sequence"/>
</dbReference>
<dbReference type="GO" id="GO:0016874">
    <property type="term" value="F:ligase activity"/>
    <property type="evidence" value="ECO:0007669"/>
    <property type="project" value="UniProtKB-KW"/>
</dbReference>
<keyword evidence="3" id="KW-0436">Ligase</keyword>
<reference evidence="7" key="1">
    <citation type="submission" date="2017-12" db="EMBL/GenBank/DDBJ databases">
        <authorList>
            <consortium name="DOE Joint Genome Institute"/>
            <person name="Mondo S.J."/>
            <person name="Kjaerbolling I."/>
            <person name="Vesth T.C."/>
            <person name="Frisvad J.C."/>
            <person name="Nybo J.L."/>
            <person name="Theobald S."/>
            <person name="Kuo A."/>
            <person name="Bowyer P."/>
            <person name="Matsuda Y."/>
            <person name="Lyhne E.K."/>
            <person name="Kogle M.E."/>
            <person name="Clum A."/>
            <person name="Lipzen A."/>
            <person name="Salamov A."/>
            <person name="Ngan C.Y."/>
            <person name="Daum C."/>
            <person name="Chiniquy J."/>
            <person name="Barry K."/>
            <person name="LaButti K."/>
            <person name="Haridas S."/>
            <person name="Simmons B.A."/>
            <person name="Magnuson J.K."/>
            <person name="Mortensen U.H."/>
            <person name="Larsen T.O."/>
            <person name="Grigoriev I.V."/>
            <person name="Baker S.E."/>
            <person name="Andersen M.R."/>
            <person name="Nordberg H.P."/>
            <person name="Cantor M.N."/>
            <person name="Hua S.X."/>
        </authorList>
    </citation>
    <scope>NUCLEOTIDE SEQUENCE [LARGE SCALE GENOMIC DNA]</scope>
    <source>
        <strain evidence="7">IBT 19404</strain>
    </source>
</reference>
<dbReference type="InterPro" id="IPR006162">
    <property type="entry name" value="Ppantetheine_attach_site"/>
</dbReference>
<evidence type="ECO:0000313" key="7">
    <source>
        <dbReference type="Proteomes" id="UP000235023"/>
    </source>
</evidence>
<feature type="domain" description="Carrier" evidence="5">
    <location>
        <begin position="3219"/>
        <end position="3295"/>
    </location>
</feature>
<dbReference type="InterPro" id="IPR009081">
    <property type="entry name" value="PP-bd_ACP"/>
</dbReference>